<dbReference type="Gene3D" id="3.30.160.40">
    <property type="entry name" value="Porphobilinogen deaminase, C-terminal domain"/>
    <property type="match status" value="1"/>
</dbReference>
<evidence type="ECO:0000256" key="8">
    <source>
        <dbReference type="ARBA" id="ARBA00023244"/>
    </source>
</evidence>
<dbReference type="SUPFAM" id="SSF53850">
    <property type="entry name" value="Periplasmic binding protein-like II"/>
    <property type="match status" value="1"/>
</dbReference>
<dbReference type="Proteomes" id="UP000650833">
    <property type="component" value="Unassembled WGS sequence"/>
</dbReference>
<evidence type="ECO:0000256" key="5">
    <source>
        <dbReference type="ARBA" id="ARBA00012655"/>
    </source>
</evidence>
<dbReference type="EC" id="2.5.1.61" evidence="5"/>
<dbReference type="PANTHER" id="PTHR11557">
    <property type="entry name" value="PORPHOBILINOGEN DEAMINASE"/>
    <property type="match status" value="1"/>
</dbReference>
<dbReference type="FunFam" id="3.40.190.10:FF:000005">
    <property type="entry name" value="Porphobilinogen deaminase"/>
    <property type="match status" value="1"/>
</dbReference>
<dbReference type="CDD" id="cd13645">
    <property type="entry name" value="PBP2_HuPBGD_like"/>
    <property type="match status" value="1"/>
</dbReference>
<dbReference type="PROSITE" id="PS00533">
    <property type="entry name" value="PORPHOBILINOGEN_DEAM"/>
    <property type="match status" value="1"/>
</dbReference>
<dbReference type="Pfam" id="PF03900">
    <property type="entry name" value="Porphobil_deamC"/>
    <property type="match status" value="1"/>
</dbReference>
<keyword evidence="8" id="KW-0627">Porphyrin biosynthesis</keyword>
<dbReference type="PANTHER" id="PTHR11557:SF0">
    <property type="entry name" value="PORPHOBILINOGEN DEAMINASE"/>
    <property type="match status" value="1"/>
</dbReference>
<evidence type="ECO:0000256" key="9">
    <source>
        <dbReference type="ARBA" id="ARBA00030685"/>
    </source>
</evidence>
<dbReference type="SUPFAM" id="SSF54782">
    <property type="entry name" value="Porphobilinogen deaminase (hydroxymethylbilane synthase), C-terminal domain"/>
    <property type="match status" value="1"/>
</dbReference>
<reference evidence="13" key="1">
    <citation type="submission" date="2020-12" db="EMBL/GenBank/DDBJ databases">
        <title>Metabolic potential, ecology and presence of endohyphal bacteria is reflected in genomic diversity of Mucoromycotina.</title>
        <authorList>
            <person name="Muszewska A."/>
            <person name="Okrasinska A."/>
            <person name="Steczkiewicz K."/>
            <person name="Drgas O."/>
            <person name="Orlowska M."/>
            <person name="Perlinska-Lenart U."/>
            <person name="Aleksandrzak-Piekarczyk T."/>
            <person name="Szatraj K."/>
            <person name="Zielenkiewicz U."/>
            <person name="Pilsyk S."/>
            <person name="Malc E."/>
            <person name="Mieczkowski P."/>
            <person name="Kruszewska J.S."/>
            <person name="Biernat P."/>
            <person name="Pawlowska J."/>
        </authorList>
    </citation>
    <scope>NUCLEOTIDE SEQUENCE</scope>
    <source>
        <strain evidence="13">CBS 226.32</strain>
    </source>
</reference>
<keyword evidence="14" id="KW-1185">Reference proteome</keyword>
<dbReference type="InterPro" id="IPR000860">
    <property type="entry name" value="HemC"/>
</dbReference>
<evidence type="ECO:0000313" key="14">
    <source>
        <dbReference type="Proteomes" id="UP000650833"/>
    </source>
</evidence>
<dbReference type="InterPro" id="IPR022417">
    <property type="entry name" value="Porphobilin_deaminase_N"/>
</dbReference>
<keyword evidence="6" id="KW-0808">Transferase</keyword>
<dbReference type="InterPro" id="IPR022419">
    <property type="entry name" value="Porphobilin_deaminase_cofac_BS"/>
</dbReference>
<name>A0A8H7UW62_9FUNG</name>
<accession>A0A8H7UW62</accession>
<dbReference type="AlphaFoldDB" id="A0A8H7UW62"/>
<evidence type="ECO:0000256" key="4">
    <source>
        <dbReference type="ARBA" id="ARBA00005638"/>
    </source>
</evidence>
<protein>
    <recommendedName>
        <fullName evidence="5">hydroxymethylbilane synthase</fullName>
        <ecNumber evidence="5">2.5.1.61</ecNumber>
    </recommendedName>
    <alternativeName>
        <fullName evidence="10">Hydroxymethylbilane synthase</fullName>
    </alternativeName>
    <alternativeName>
        <fullName evidence="9">Pre-uroporphyrinogen synthase</fullName>
    </alternativeName>
</protein>
<evidence type="ECO:0000259" key="11">
    <source>
        <dbReference type="Pfam" id="PF01379"/>
    </source>
</evidence>
<evidence type="ECO:0000256" key="6">
    <source>
        <dbReference type="ARBA" id="ARBA00022679"/>
    </source>
</evidence>
<evidence type="ECO:0000313" key="13">
    <source>
        <dbReference type="EMBL" id="KAG2200886.1"/>
    </source>
</evidence>
<dbReference type="GO" id="GO:0004418">
    <property type="term" value="F:hydroxymethylbilane synthase activity"/>
    <property type="evidence" value="ECO:0007669"/>
    <property type="project" value="UniProtKB-EC"/>
</dbReference>
<proteinExistence type="inferred from homology"/>
<comment type="cofactor">
    <cofactor evidence="1">
        <name>dipyrromethane</name>
        <dbReference type="ChEBI" id="CHEBI:60342"/>
    </cofactor>
</comment>
<evidence type="ECO:0000259" key="12">
    <source>
        <dbReference type="Pfam" id="PF03900"/>
    </source>
</evidence>
<evidence type="ECO:0000256" key="3">
    <source>
        <dbReference type="ARBA" id="ARBA00004735"/>
    </source>
</evidence>
<comment type="caution">
    <text evidence="13">The sequence shown here is derived from an EMBL/GenBank/DDBJ whole genome shotgun (WGS) entry which is preliminary data.</text>
</comment>
<evidence type="ECO:0000256" key="1">
    <source>
        <dbReference type="ARBA" id="ARBA00001916"/>
    </source>
</evidence>
<feature type="domain" description="Porphobilinogen deaminase N-terminal" evidence="11">
    <location>
        <begin position="12"/>
        <end position="226"/>
    </location>
</feature>
<dbReference type="NCBIfam" id="TIGR00212">
    <property type="entry name" value="hemC"/>
    <property type="match status" value="1"/>
</dbReference>
<dbReference type="PRINTS" id="PR00151">
    <property type="entry name" value="PORPHBDMNASE"/>
</dbReference>
<comment type="function">
    <text evidence="2">Tetrapolymerization of the monopyrrole PBG into the hydroxymethylbilane pre-uroporphyrinogen in several discrete steps.</text>
</comment>
<dbReference type="InterPro" id="IPR036803">
    <property type="entry name" value="Porphobilinogen_deaminase_C_sf"/>
</dbReference>
<sequence length="332" mass="36663">MTTETREKTVYRIGTRKSKLALVQSKMVKSYLEKAFPQYEFIIEAMSTTGDRILNLALNKIGEKSLFTKELEVALEDGRVDFVVHCLKDLPTNLPESMHLGAVMERENPNDALVLSPKFKGYSLADLPEGSVVGTGSLRRIAQLRNKYPHLVLRKINQTFKIYRDTRLAKLDNPEGEYAAIILAVAGLVRLDLGHRISQVIPLSDSLYAVSQGALGVECRENDIDTRRLLDFLNHHPTHTMCSAERALMRKLEGGCSVPIGVCSSLEDKILSLHGLVASLDGQQIVEFNEKISLKKSTSAEQDLILATELGVTVADGLVERGASIILADLAH</sequence>
<dbReference type="GO" id="GO:0005737">
    <property type="term" value="C:cytoplasm"/>
    <property type="evidence" value="ECO:0007669"/>
    <property type="project" value="TreeGrafter"/>
</dbReference>
<evidence type="ECO:0000256" key="10">
    <source>
        <dbReference type="ARBA" id="ARBA00033064"/>
    </source>
</evidence>
<dbReference type="FunFam" id="3.40.190.10:FF:000004">
    <property type="entry name" value="Porphobilinogen deaminase"/>
    <property type="match status" value="1"/>
</dbReference>
<gene>
    <name evidence="13" type="ORF">INT46_002086</name>
</gene>
<comment type="similarity">
    <text evidence="4">Belongs to the HMBS family.</text>
</comment>
<feature type="domain" description="Porphobilinogen deaminase C-terminal" evidence="12">
    <location>
        <begin position="241"/>
        <end position="315"/>
    </location>
</feature>
<evidence type="ECO:0000256" key="2">
    <source>
        <dbReference type="ARBA" id="ARBA00002869"/>
    </source>
</evidence>
<dbReference type="Pfam" id="PF01379">
    <property type="entry name" value="Porphobil_deam"/>
    <property type="match status" value="1"/>
</dbReference>
<dbReference type="Gene3D" id="3.40.190.10">
    <property type="entry name" value="Periplasmic binding protein-like II"/>
    <property type="match status" value="2"/>
</dbReference>
<dbReference type="UniPathway" id="UPA00251">
    <property type="reaction ID" value="UER00319"/>
</dbReference>
<dbReference type="GO" id="GO:0006782">
    <property type="term" value="P:protoporphyrinogen IX biosynthetic process"/>
    <property type="evidence" value="ECO:0007669"/>
    <property type="project" value="UniProtKB-UniPathway"/>
</dbReference>
<dbReference type="OrthoDB" id="564646at2759"/>
<organism evidence="13 14">
    <name type="scientific">Mucor plumbeus</name>
    <dbReference type="NCBI Taxonomy" id="97098"/>
    <lineage>
        <taxon>Eukaryota</taxon>
        <taxon>Fungi</taxon>
        <taxon>Fungi incertae sedis</taxon>
        <taxon>Mucoromycota</taxon>
        <taxon>Mucoromycotina</taxon>
        <taxon>Mucoromycetes</taxon>
        <taxon>Mucorales</taxon>
        <taxon>Mucorineae</taxon>
        <taxon>Mucoraceae</taxon>
        <taxon>Mucor</taxon>
    </lineage>
</organism>
<evidence type="ECO:0000256" key="7">
    <source>
        <dbReference type="ARBA" id="ARBA00023133"/>
    </source>
</evidence>
<dbReference type="InterPro" id="IPR022418">
    <property type="entry name" value="Porphobilinogen_deaminase_C"/>
</dbReference>
<comment type="pathway">
    <text evidence="3">Porphyrin-containing compound metabolism; protoporphyrin-IX biosynthesis; coproporphyrinogen-III from 5-aminolevulinate: step 2/4.</text>
</comment>
<dbReference type="PIRSF" id="PIRSF001438">
    <property type="entry name" value="4pyrrol_synth_OHMeBilane_synth"/>
    <property type="match status" value="1"/>
</dbReference>
<dbReference type="EMBL" id="JAEPRC010000302">
    <property type="protein sequence ID" value="KAG2200886.1"/>
    <property type="molecule type" value="Genomic_DNA"/>
</dbReference>
<keyword evidence="7" id="KW-0350">Heme biosynthesis</keyword>